<comment type="similarity">
    <text evidence="1">Belongs to the ATP-dependent AMP-binding enzyme family.</text>
</comment>
<sequence>MNLFEKYRRKLNKIKEILIKWIIFSIASILFLIDVITLPFSLIWSKPWLKWPLIWSKRSKQDPKYSLQLVRKAVRGVPKHFLQDCCTIDDAFYRAYQNYGPNRLCLAYREILDQENNPNQNPPIRYKLGPYKWITWKELMHTIDRFGHGLERSINLGKNNVRIIIFAPTSYQWFVAAQSIIKNGSVLVTLYPTLGNQGILEAIKEIEEHTICTTILLLEKLIEHPQKEEIFSLLKNIILLDCLDDFDKIDLKLEEKFKSSKIEIDFLKFFTFKQIIENGSNVITDFENCQQEYSSKNKPEQVAIIMYTSGSGGKPKGVLMSHDNLIKGFQCNLSSIQYFLPEAERHIYIGYLPLAHILEFCMEIMLLLVGARIGYSSPHTLTDISPGLMPGTEGDASLLKPTAMAAVPLVLDRIKKAVCALGGPLYGTKVKLVDWPEGGYTIIDSPNPRGEIHLSSQSTSIGYFRLDHLNHQAFYYENGEKWFKTGDIGEMFPNGSFKIIDRKKDFIKLQMGEYVSLGKIETKLKTSYLVQQICVCGDSTRTYLVAIVIPNRKALDRIVRLNSIVENERTKAIVEKVFKRKMFEHARRHGLRGYEIPRHYILVDDEWTSENDLVTASFKLKRKQIENFYREKIQNILLDE</sequence>
<evidence type="ECO:0000256" key="3">
    <source>
        <dbReference type="ARBA" id="ARBA00022741"/>
    </source>
</evidence>
<dbReference type="SUPFAM" id="SSF56801">
    <property type="entry name" value="Acetyl-CoA synthetase-like"/>
    <property type="match status" value="1"/>
</dbReference>
<dbReference type="VEuPathDB" id="VectorBase:SSCA008943"/>
<keyword evidence="4" id="KW-0276">Fatty acid metabolism</keyword>
<dbReference type="Gene3D" id="3.30.300.30">
    <property type="match status" value="1"/>
</dbReference>
<dbReference type="GO" id="GO:0030182">
    <property type="term" value="P:neuron differentiation"/>
    <property type="evidence" value="ECO:0007669"/>
    <property type="project" value="TreeGrafter"/>
</dbReference>
<evidence type="ECO:0000256" key="4">
    <source>
        <dbReference type="ARBA" id="ARBA00022832"/>
    </source>
</evidence>
<feature type="domain" description="AMP-dependent synthetase/ligase" evidence="8">
    <location>
        <begin position="126"/>
        <end position="414"/>
    </location>
</feature>
<keyword evidence="5" id="KW-0067">ATP-binding</keyword>
<organism evidence="9 10">
    <name type="scientific">Sarcoptes scabiei</name>
    <name type="common">Itch mite</name>
    <name type="synonym">Acarus scabiei</name>
    <dbReference type="NCBI Taxonomy" id="52283"/>
    <lineage>
        <taxon>Eukaryota</taxon>
        <taxon>Metazoa</taxon>
        <taxon>Ecdysozoa</taxon>
        <taxon>Arthropoda</taxon>
        <taxon>Chelicerata</taxon>
        <taxon>Arachnida</taxon>
        <taxon>Acari</taxon>
        <taxon>Acariformes</taxon>
        <taxon>Sarcoptiformes</taxon>
        <taxon>Astigmata</taxon>
        <taxon>Psoroptidia</taxon>
        <taxon>Sarcoptoidea</taxon>
        <taxon>Sarcoptidae</taxon>
        <taxon>Sarcoptinae</taxon>
        <taxon>Sarcoptes</taxon>
    </lineage>
</organism>
<dbReference type="OrthoDB" id="6503255at2759"/>
<comment type="caution">
    <text evidence="9">The sequence shown here is derived from an EMBL/GenBank/DDBJ whole genome shotgun (WGS) entry which is preliminary data.</text>
</comment>
<proteinExistence type="inferred from homology"/>
<reference evidence="9 10" key="1">
    <citation type="journal article" date="2015" name="Parasit. Vectors">
        <title>Draft genome of the scabies mite.</title>
        <authorList>
            <person name="Rider S.D.Jr."/>
            <person name="Morgan M.S."/>
            <person name="Arlian L.G."/>
        </authorList>
    </citation>
    <scope>NUCLEOTIDE SEQUENCE [LARGE SCALE GENOMIC DNA]</scope>
    <source>
        <strain evidence="9">Arlian Lab</strain>
    </source>
</reference>
<dbReference type="Pfam" id="PF00501">
    <property type="entry name" value="AMP-binding"/>
    <property type="match status" value="1"/>
</dbReference>
<dbReference type="PANTHER" id="PTHR43272:SF83">
    <property type="entry name" value="ACYL-COA SYNTHETASE LONG-CHAIN, ISOFORM J"/>
    <property type="match status" value="1"/>
</dbReference>
<evidence type="ECO:0000256" key="6">
    <source>
        <dbReference type="ARBA" id="ARBA00024484"/>
    </source>
</evidence>
<dbReference type="EMBL" id="JXLN01003410">
    <property type="protein sequence ID" value="KPM02968.1"/>
    <property type="molecule type" value="Genomic_DNA"/>
</dbReference>
<dbReference type="PANTHER" id="PTHR43272">
    <property type="entry name" value="LONG-CHAIN-FATTY-ACID--COA LIGASE"/>
    <property type="match status" value="1"/>
</dbReference>
<keyword evidence="3" id="KW-0547">Nucleotide-binding</keyword>
<gene>
    <name evidence="9" type="ORF">QR98_0013950</name>
</gene>
<evidence type="ECO:0000256" key="5">
    <source>
        <dbReference type="ARBA" id="ARBA00022840"/>
    </source>
</evidence>
<name>A0A131ZVT4_SARSC</name>
<evidence type="ECO:0000313" key="10">
    <source>
        <dbReference type="Proteomes" id="UP000616769"/>
    </source>
</evidence>
<evidence type="ECO:0000256" key="2">
    <source>
        <dbReference type="ARBA" id="ARBA00022598"/>
    </source>
</evidence>
<evidence type="ECO:0000313" key="9">
    <source>
        <dbReference type="EMBL" id="KPM02968.1"/>
    </source>
</evidence>
<dbReference type="GO" id="GO:0005524">
    <property type="term" value="F:ATP binding"/>
    <property type="evidence" value="ECO:0007669"/>
    <property type="project" value="UniProtKB-KW"/>
</dbReference>
<dbReference type="GO" id="GO:0005811">
    <property type="term" value="C:lipid droplet"/>
    <property type="evidence" value="ECO:0007669"/>
    <property type="project" value="TreeGrafter"/>
</dbReference>
<dbReference type="InterPro" id="IPR045851">
    <property type="entry name" value="AMP-bd_C_sf"/>
</dbReference>
<dbReference type="InterPro" id="IPR042099">
    <property type="entry name" value="ANL_N_sf"/>
</dbReference>
<accession>A0A131ZVT4</accession>
<dbReference type="GO" id="GO:0004467">
    <property type="term" value="F:long-chain fatty acid-CoA ligase activity"/>
    <property type="evidence" value="ECO:0007669"/>
    <property type="project" value="UniProtKB-EC"/>
</dbReference>
<evidence type="ECO:0000259" key="8">
    <source>
        <dbReference type="Pfam" id="PF00501"/>
    </source>
</evidence>
<dbReference type="EC" id="6.2.1.3" evidence="7"/>
<evidence type="ECO:0000256" key="1">
    <source>
        <dbReference type="ARBA" id="ARBA00006432"/>
    </source>
</evidence>
<keyword evidence="2 9" id="KW-0436">Ligase</keyword>
<keyword evidence="4" id="KW-0443">Lipid metabolism</keyword>
<comment type="catalytic activity">
    <reaction evidence="6">
        <text>a long-chain fatty acid + ATP + CoA = a long-chain fatty acyl-CoA + AMP + diphosphate</text>
        <dbReference type="Rhea" id="RHEA:15421"/>
        <dbReference type="ChEBI" id="CHEBI:30616"/>
        <dbReference type="ChEBI" id="CHEBI:33019"/>
        <dbReference type="ChEBI" id="CHEBI:57287"/>
        <dbReference type="ChEBI" id="CHEBI:57560"/>
        <dbReference type="ChEBI" id="CHEBI:83139"/>
        <dbReference type="ChEBI" id="CHEBI:456215"/>
        <dbReference type="EC" id="6.2.1.3"/>
    </reaction>
    <physiologicalReaction direction="left-to-right" evidence="6">
        <dbReference type="Rhea" id="RHEA:15422"/>
    </physiologicalReaction>
</comment>
<dbReference type="GO" id="GO:0005783">
    <property type="term" value="C:endoplasmic reticulum"/>
    <property type="evidence" value="ECO:0007669"/>
    <property type="project" value="TreeGrafter"/>
</dbReference>
<dbReference type="InterPro" id="IPR000873">
    <property type="entry name" value="AMP-dep_synth/lig_dom"/>
</dbReference>
<protein>
    <recommendedName>
        <fullName evidence="7">long-chain-fatty-acid--CoA ligase</fullName>
        <ecNumber evidence="7">6.2.1.3</ecNumber>
    </recommendedName>
</protein>
<evidence type="ECO:0000256" key="7">
    <source>
        <dbReference type="ARBA" id="ARBA00026121"/>
    </source>
</evidence>
<dbReference type="AlphaFoldDB" id="A0A131ZVT4"/>
<dbReference type="Gene3D" id="3.40.50.12780">
    <property type="entry name" value="N-terminal domain of ligase-like"/>
    <property type="match status" value="2"/>
</dbReference>
<dbReference type="GO" id="GO:0005886">
    <property type="term" value="C:plasma membrane"/>
    <property type="evidence" value="ECO:0007669"/>
    <property type="project" value="TreeGrafter"/>
</dbReference>
<dbReference type="GO" id="GO:0035336">
    <property type="term" value="P:long-chain fatty-acyl-CoA metabolic process"/>
    <property type="evidence" value="ECO:0007669"/>
    <property type="project" value="TreeGrafter"/>
</dbReference>
<dbReference type="Proteomes" id="UP000616769">
    <property type="component" value="Unassembled WGS sequence"/>
</dbReference>